<proteinExistence type="predicted"/>
<evidence type="ECO:0000313" key="2">
    <source>
        <dbReference type="Proteomes" id="UP000652761"/>
    </source>
</evidence>
<accession>A0A843TSC6</accession>
<name>A0A843TSC6_COLES</name>
<comment type="caution">
    <text evidence="1">The sequence shown here is derived from an EMBL/GenBank/DDBJ whole genome shotgun (WGS) entry which is preliminary data.</text>
</comment>
<sequence>MLPSPVRSVSPVSGRFPEEESLEPLTSLKATHPVSPPVWLCFRRFRFRFTVPVAPVLVP</sequence>
<dbReference type="AlphaFoldDB" id="A0A843TSC6"/>
<gene>
    <name evidence="1" type="ORF">Taro_006392</name>
</gene>
<keyword evidence="2" id="KW-1185">Reference proteome</keyword>
<dbReference type="EMBL" id="NMUH01000189">
    <property type="protein sequence ID" value="MQL74041.1"/>
    <property type="molecule type" value="Genomic_DNA"/>
</dbReference>
<reference evidence="1" key="1">
    <citation type="submission" date="2017-07" db="EMBL/GenBank/DDBJ databases">
        <title>Taro Niue Genome Assembly and Annotation.</title>
        <authorList>
            <person name="Atibalentja N."/>
            <person name="Keating K."/>
            <person name="Fields C.J."/>
        </authorList>
    </citation>
    <scope>NUCLEOTIDE SEQUENCE</scope>
    <source>
        <strain evidence="1">Niue_2</strain>
        <tissue evidence="1">Leaf</tissue>
    </source>
</reference>
<dbReference type="Proteomes" id="UP000652761">
    <property type="component" value="Unassembled WGS sequence"/>
</dbReference>
<evidence type="ECO:0000313" key="1">
    <source>
        <dbReference type="EMBL" id="MQL74041.1"/>
    </source>
</evidence>
<protein>
    <submittedName>
        <fullName evidence="1">Uncharacterized protein</fullName>
    </submittedName>
</protein>
<organism evidence="1 2">
    <name type="scientific">Colocasia esculenta</name>
    <name type="common">Wild taro</name>
    <name type="synonym">Arum esculentum</name>
    <dbReference type="NCBI Taxonomy" id="4460"/>
    <lineage>
        <taxon>Eukaryota</taxon>
        <taxon>Viridiplantae</taxon>
        <taxon>Streptophyta</taxon>
        <taxon>Embryophyta</taxon>
        <taxon>Tracheophyta</taxon>
        <taxon>Spermatophyta</taxon>
        <taxon>Magnoliopsida</taxon>
        <taxon>Liliopsida</taxon>
        <taxon>Araceae</taxon>
        <taxon>Aroideae</taxon>
        <taxon>Colocasieae</taxon>
        <taxon>Colocasia</taxon>
    </lineage>
</organism>